<keyword evidence="3" id="KW-1185">Reference proteome</keyword>
<feature type="region of interest" description="Disordered" evidence="1">
    <location>
        <begin position="45"/>
        <end position="116"/>
    </location>
</feature>
<organism evidence="2 3">
    <name type="scientific">Prorocentrum cordatum</name>
    <dbReference type="NCBI Taxonomy" id="2364126"/>
    <lineage>
        <taxon>Eukaryota</taxon>
        <taxon>Sar</taxon>
        <taxon>Alveolata</taxon>
        <taxon>Dinophyceae</taxon>
        <taxon>Prorocentrales</taxon>
        <taxon>Prorocentraceae</taxon>
        <taxon>Prorocentrum</taxon>
    </lineage>
</organism>
<feature type="region of interest" description="Disordered" evidence="1">
    <location>
        <begin position="140"/>
        <end position="191"/>
    </location>
</feature>
<proteinExistence type="predicted"/>
<feature type="compositionally biased region" description="Basic residues" evidence="1">
    <location>
        <begin position="91"/>
        <end position="100"/>
    </location>
</feature>
<dbReference type="Proteomes" id="UP001189429">
    <property type="component" value="Unassembled WGS sequence"/>
</dbReference>
<gene>
    <name evidence="2" type="ORF">PCOR1329_LOCUS48186</name>
</gene>
<protein>
    <submittedName>
        <fullName evidence="2">Uncharacterized protein</fullName>
    </submittedName>
</protein>
<feature type="non-terminal residue" evidence="2">
    <location>
        <position position="1"/>
    </location>
</feature>
<name>A0ABN9UHJ7_9DINO</name>
<accession>A0ABN9UHJ7</accession>
<reference evidence="2" key="1">
    <citation type="submission" date="2023-10" db="EMBL/GenBank/DDBJ databases">
        <authorList>
            <person name="Chen Y."/>
            <person name="Shah S."/>
            <person name="Dougan E. K."/>
            <person name="Thang M."/>
            <person name="Chan C."/>
        </authorList>
    </citation>
    <scope>NUCLEOTIDE SEQUENCE [LARGE SCALE GENOMIC DNA]</scope>
</reference>
<evidence type="ECO:0000313" key="3">
    <source>
        <dbReference type="Proteomes" id="UP001189429"/>
    </source>
</evidence>
<feature type="region of interest" description="Disordered" evidence="1">
    <location>
        <begin position="223"/>
        <end position="244"/>
    </location>
</feature>
<sequence>YQVTPSNVGRSILRRNSAQATLSTIEQHLARLQLQCETYLTSCRPPPPLPHWARRRRSRRASRAPACRGSSGEVARRRKGRRAAGSEATRHPGKCMHSARHPGTSPPAAGEGVPRPRLPRAVRRTKPSWLFRLGAAPRGGRRMCGGGRRRGRGRGRRRRGGCDLLLHSPPRGRRALAPARPRGRCCHTASSPGSGRHLPLVARSRWRRRGCIVRVLLSWASPGARTTQGSPTGGRAQPARSPSGRRLRTACCPCGQAVRRCAPGALPGERPDCLGPTAWAWGSGIEAPAPTADASFKMAALERQGERERERKK</sequence>
<comment type="caution">
    <text evidence="2">The sequence shown here is derived from an EMBL/GenBank/DDBJ whole genome shotgun (WGS) entry which is preliminary data.</text>
</comment>
<feature type="compositionally biased region" description="Basic residues" evidence="1">
    <location>
        <begin position="147"/>
        <end position="159"/>
    </location>
</feature>
<dbReference type="EMBL" id="CAUYUJ010015816">
    <property type="protein sequence ID" value="CAK0858414.1"/>
    <property type="molecule type" value="Genomic_DNA"/>
</dbReference>
<evidence type="ECO:0000313" key="2">
    <source>
        <dbReference type="EMBL" id="CAK0858414.1"/>
    </source>
</evidence>
<feature type="compositionally biased region" description="Basic residues" evidence="1">
    <location>
        <begin position="52"/>
        <end position="62"/>
    </location>
</feature>
<evidence type="ECO:0000256" key="1">
    <source>
        <dbReference type="SAM" id="MobiDB-lite"/>
    </source>
</evidence>